<comment type="caution">
    <text evidence="3">The sequence shown here is derived from an EMBL/GenBank/DDBJ whole genome shotgun (WGS) entry which is preliminary data.</text>
</comment>
<dbReference type="PROSITE" id="PS51257">
    <property type="entry name" value="PROKAR_LIPOPROTEIN"/>
    <property type="match status" value="1"/>
</dbReference>
<gene>
    <name evidence="3" type="ORF">ACFFHK_09170</name>
</gene>
<keyword evidence="4" id="KW-1185">Reference proteome</keyword>
<dbReference type="Pfam" id="PF01298">
    <property type="entry name" value="TbpB_B_D"/>
    <property type="match status" value="2"/>
</dbReference>
<protein>
    <submittedName>
        <fullName evidence="3">Transferrin-binding protein-like solute binding protein</fullName>
    </submittedName>
</protein>
<name>A0ABV6H2M0_9PAST</name>
<sequence length="560" mass="60178">MKKRYLSSFIFVSFFLTACASGGGSFDVETVPESKEISGGGNKTSPNYQKTGVNVKADDFTEMGYSVSIPNAHIKTAESFGKLQLIDRNLEKQYFSANTKQIDLNGKSISLEIISDNWKYLQDVLKTSTSKYPLGGKVVIWADSKFTTYLKLFDYDDALAGLIVIRDGGEVLTSIFYQGNEKATEIPISGVFTYTGNWAIGGQINGSDTLHSGQNQGDSVVGGITQTQPISLTVNFDTKEVSGNLSTTQASENVKLSYTLNAKINGNSFTGTASGTYDFGGSNGSGTSKATVSGSFFGEKAKTLAGRINSNGNEFAATFIASRNGSEEVKSDGHLFNTKLLSYVNDNNKVILGEERSSNFSGNINKLQVDGVIFDLISEQVCCAETEFMKYGKYIIPAENGEQTDITKAGFFLQGLQTPISEIPTSGESHYQGKWYGYGYADSTNSNGALFSKSELDAVFTANWDNKSLTGKLFNDNQNINGDGVINITSTINEQGFSGKATITGLAIDTAKDASNTQYINGEANVNGYFYGKDANELGGTIRKTDGSFSAVFGGKQISK</sequence>
<keyword evidence="1" id="KW-0732">Signal</keyword>
<dbReference type="InterPro" id="IPR001677">
    <property type="entry name" value="TbpB_B_D"/>
</dbReference>
<organism evidence="3 4">
    <name type="scientific">Gallibacterium trehalosifermentans</name>
    <dbReference type="NCBI Taxonomy" id="516935"/>
    <lineage>
        <taxon>Bacteria</taxon>
        <taxon>Pseudomonadati</taxon>
        <taxon>Pseudomonadota</taxon>
        <taxon>Gammaproteobacteria</taxon>
        <taxon>Pasteurellales</taxon>
        <taxon>Pasteurellaceae</taxon>
        <taxon>Gallibacterium</taxon>
    </lineage>
</organism>
<dbReference type="Gene3D" id="2.40.160.90">
    <property type="match status" value="2"/>
</dbReference>
<accession>A0ABV6H2M0</accession>
<proteinExistence type="predicted"/>
<dbReference type="EMBL" id="JBHLWB010000010">
    <property type="protein sequence ID" value="MFC0309866.1"/>
    <property type="molecule type" value="Genomic_DNA"/>
</dbReference>
<dbReference type="Proteomes" id="UP001589767">
    <property type="component" value="Unassembled WGS sequence"/>
</dbReference>
<dbReference type="InterPro" id="IPR011250">
    <property type="entry name" value="OMP/PagP_B-barrel"/>
</dbReference>
<evidence type="ECO:0000313" key="4">
    <source>
        <dbReference type="Proteomes" id="UP001589767"/>
    </source>
</evidence>
<evidence type="ECO:0000256" key="1">
    <source>
        <dbReference type="SAM" id="SignalP"/>
    </source>
</evidence>
<feature type="domain" description="Transferrin-binding protein B C-lobe/N-lobe beta-barrel" evidence="2">
    <location>
        <begin position="186"/>
        <end position="323"/>
    </location>
</feature>
<evidence type="ECO:0000259" key="2">
    <source>
        <dbReference type="Pfam" id="PF01298"/>
    </source>
</evidence>
<dbReference type="SUPFAM" id="SSF56925">
    <property type="entry name" value="OMPA-like"/>
    <property type="match status" value="2"/>
</dbReference>
<dbReference type="RefSeq" id="WP_382371728.1">
    <property type="nucleotide sequence ID" value="NZ_JBHLWB010000010.1"/>
</dbReference>
<evidence type="ECO:0000313" key="3">
    <source>
        <dbReference type="EMBL" id="MFC0309866.1"/>
    </source>
</evidence>
<feature type="domain" description="Transferrin-binding protein B C-lobe/N-lobe beta-barrel" evidence="2">
    <location>
        <begin position="423"/>
        <end position="557"/>
    </location>
</feature>
<feature type="signal peptide" evidence="1">
    <location>
        <begin position="1"/>
        <end position="20"/>
    </location>
</feature>
<feature type="chain" id="PRO_5045730055" evidence="1">
    <location>
        <begin position="21"/>
        <end position="560"/>
    </location>
</feature>
<reference evidence="3 4" key="1">
    <citation type="submission" date="2024-09" db="EMBL/GenBank/DDBJ databases">
        <authorList>
            <person name="Sun Q."/>
            <person name="Mori K."/>
        </authorList>
    </citation>
    <scope>NUCLEOTIDE SEQUENCE [LARGE SCALE GENOMIC DNA]</scope>
    <source>
        <strain evidence="3 4">CCM 7539</strain>
    </source>
</reference>